<keyword evidence="2" id="KW-0808">Transferase</keyword>
<dbReference type="InterPro" id="IPR016036">
    <property type="entry name" value="Malonyl_transacylase_ACP-bd"/>
</dbReference>
<keyword evidence="3" id="KW-0012">Acyltransferase</keyword>
<comment type="catalytic activity">
    <reaction evidence="4">
        <text>holo-[ACP] + malonyl-CoA = malonyl-[ACP] + CoA</text>
        <dbReference type="Rhea" id="RHEA:41792"/>
        <dbReference type="Rhea" id="RHEA-COMP:9623"/>
        <dbReference type="Rhea" id="RHEA-COMP:9685"/>
        <dbReference type="ChEBI" id="CHEBI:57287"/>
        <dbReference type="ChEBI" id="CHEBI:57384"/>
        <dbReference type="ChEBI" id="CHEBI:64479"/>
        <dbReference type="ChEBI" id="CHEBI:78449"/>
        <dbReference type="EC" id="2.3.1.39"/>
    </reaction>
</comment>
<evidence type="ECO:0000256" key="1">
    <source>
        <dbReference type="ARBA" id="ARBA00013258"/>
    </source>
</evidence>
<evidence type="ECO:0000313" key="6">
    <source>
        <dbReference type="EMBL" id="ABQ27258.1"/>
    </source>
</evidence>
<dbReference type="InterPro" id="IPR014043">
    <property type="entry name" value="Acyl_transferase_dom"/>
</dbReference>
<evidence type="ECO:0000259" key="5">
    <source>
        <dbReference type="SMART" id="SM00827"/>
    </source>
</evidence>
<sequence length="410" mass="45627">MKTYMFPGQGSQRKGMGEGLFDRFPAMTNMADSILGYSIKDLCLNDPEHKLNKTEYTQPAMYIVNALSYVGKTQDTGEKPDFLTGHSLGEYNALQAAGVFSFEDGVRLVKKRGELMGQARNGGMAAIINSTENEILKILQDANLSTIDIANLNSSAQIVISGLKEDINNSQQFFEKAKIMFIPLNTNGAFHSRYMEQAEKEFKEYVDSFTLLEPQIPVISNVTATPYDSKAVVQNLTRQITSSVRWNDSVMYLLEQGDMEFLEVGVGDVLTKLVVSIKRDWASARESSKELPEQKVESGADKVENSNPIVKAADISEEPMPIRETAAKISIPDCDAEKTTALKNPSLNGQELVERWNQTYSVGKRVTSDIYDIELETKTEAILLFGHRAAVYMKGYNGYFDLREVTPVNG</sequence>
<dbReference type="InterPro" id="IPR004410">
    <property type="entry name" value="Malonyl_CoA-ACP_transAc_FabD"/>
</dbReference>
<evidence type="ECO:0000256" key="3">
    <source>
        <dbReference type="ARBA" id="ARBA00023315"/>
    </source>
</evidence>
<gene>
    <name evidence="6" type="ordered locus">Gura_3093</name>
</gene>
<protein>
    <recommendedName>
        <fullName evidence="1">[acyl-carrier-protein] S-malonyltransferase</fullName>
        <ecNumber evidence="1">2.3.1.39</ecNumber>
    </recommendedName>
</protein>
<dbReference type="OrthoDB" id="9808564at2"/>
<proteinExistence type="predicted"/>
<dbReference type="Gene3D" id="3.30.70.250">
    <property type="entry name" value="Malonyl-CoA ACP transacylase, ACP-binding"/>
    <property type="match status" value="1"/>
</dbReference>
<feature type="domain" description="Malonyl-CoA:ACP transacylase (MAT)" evidence="5">
    <location>
        <begin position="5"/>
        <end position="281"/>
    </location>
</feature>
<dbReference type="InterPro" id="IPR016035">
    <property type="entry name" value="Acyl_Trfase/lysoPLipase"/>
</dbReference>
<dbReference type="Pfam" id="PF00698">
    <property type="entry name" value="Acyl_transf_1"/>
    <property type="match status" value="1"/>
</dbReference>
<dbReference type="GO" id="GO:0004314">
    <property type="term" value="F:[acyl-carrier-protein] S-malonyltransferase activity"/>
    <property type="evidence" value="ECO:0007669"/>
    <property type="project" value="UniProtKB-EC"/>
</dbReference>
<dbReference type="GO" id="GO:0005829">
    <property type="term" value="C:cytosol"/>
    <property type="evidence" value="ECO:0007669"/>
    <property type="project" value="TreeGrafter"/>
</dbReference>
<dbReference type="SUPFAM" id="SSF55048">
    <property type="entry name" value="Probable ACP-binding domain of malonyl-CoA ACP transacylase"/>
    <property type="match status" value="1"/>
</dbReference>
<keyword evidence="7" id="KW-1185">Reference proteome</keyword>
<dbReference type="SMART" id="SM00827">
    <property type="entry name" value="PKS_AT"/>
    <property type="match status" value="1"/>
</dbReference>
<dbReference type="PANTHER" id="PTHR42681">
    <property type="entry name" value="MALONYL-COA-ACYL CARRIER PROTEIN TRANSACYLASE, MITOCHONDRIAL"/>
    <property type="match status" value="1"/>
</dbReference>
<dbReference type="SUPFAM" id="SSF52151">
    <property type="entry name" value="FabD/lysophospholipase-like"/>
    <property type="match status" value="1"/>
</dbReference>
<dbReference type="Proteomes" id="UP000006695">
    <property type="component" value="Chromosome"/>
</dbReference>
<dbReference type="NCBIfam" id="TIGR00128">
    <property type="entry name" value="fabD"/>
    <property type="match status" value="1"/>
</dbReference>
<dbReference type="InterPro" id="IPR001227">
    <property type="entry name" value="Ac_transferase_dom_sf"/>
</dbReference>
<accession>A5G640</accession>
<organism evidence="6 7">
    <name type="scientific">Geotalea uraniireducens (strain Rf4)</name>
    <name type="common">Geobacter uraniireducens</name>
    <dbReference type="NCBI Taxonomy" id="351605"/>
    <lineage>
        <taxon>Bacteria</taxon>
        <taxon>Pseudomonadati</taxon>
        <taxon>Thermodesulfobacteriota</taxon>
        <taxon>Desulfuromonadia</taxon>
        <taxon>Geobacterales</taxon>
        <taxon>Geobacteraceae</taxon>
        <taxon>Geotalea</taxon>
    </lineage>
</organism>
<evidence type="ECO:0000256" key="4">
    <source>
        <dbReference type="ARBA" id="ARBA00048462"/>
    </source>
</evidence>
<dbReference type="EC" id="2.3.1.39" evidence="1"/>
<dbReference type="EMBL" id="CP000698">
    <property type="protein sequence ID" value="ABQ27258.1"/>
    <property type="molecule type" value="Genomic_DNA"/>
</dbReference>
<evidence type="ECO:0000256" key="2">
    <source>
        <dbReference type="ARBA" id="ARBA00022679"/>
    </source>
</evidence>
<evidence type="ECO:0000313" key="7">
    <source>
        <dbReference type="Proteomes" id="UP000006695"/>
    </source>
</evidence>
<dbReference type="GO" id="GO:0006633">
    <property type="term" value="P:fatty acid biosynthetic process"/>
    <property type="evidence" value="ECO:0007669"/>
    <property type="project" value="TreeGrafter"/>
</dbReference>
<dbReference type="KEGG" id="gur:Gura_3093"/>
<name>A5G640_GEOUR</name>
<dbReference type="HOGENOM" id="CLU_030558_1_3_7"/>
<dbReference type="InterPro" id="IPR050858">
    <property type="entry name" value="Mal-CoA-ACP_Trans/PKS_FabD"/>
</dbReference>
<dbReference type="Gene3D" id="3.40.366.10">
    <property type="entry name" value="Malonyl-Coenzyme A Acyl Carrier Protein, domain 2"/>
    <property type="match status" value="1"/>
</dbReference>
<dbReference type="AlphaFoldDB" id="A5G640"/>
<dbReference type="STRING" id="351605.Gura_3093"/>
<dbReference type="PANTHER" id="PTHR42681:SF1">
    <property type="entry name" value="MALONYL-COA-ACYL CARRIER PROTEIN TRANSACYLASE, MITOCHONDRIAL"/>
    <property type="match status" value="1"/>
</dbReference>
<reference evidence="6 7" key="1">
    <citation type="submission" date="2007-05" db="EMBL/GenBank/DDBJ databases">
        <title>Complete sequence of Geobacter uraniireducens Rf4.</title>
        <authorList>
            <consortium name="US DOE Joint Genome Institute"/>
            <person name="Copeland A."/>
            <person name="Lucas S."/>
            <person name="Lapidus A."/>
            <person name="Barry K."/>
            <person name="Detter J.C."/>
            <person name="Glavina del Rio T."/>
            <person name="Hammon N."/>
            <person name="Israni S."/>
            <person name="Dalin E."/>
            <person name="Tice H."/>
            <person name="Pitluck S."/>
            <person name="Chertkov O."/>
            <person name="Brettin T."/>
            <person name="Bruce D."/>
            <person name="Han C."/>
            <person name="Schmutz J."/>
            <person name="Larimer F."/>
            <person name="Land M."/>
            <person name="Hauser L."/>
            <person name="Kyrpides N."/>
            <person name="Mikhailova N."/>
            <person name="Shelobolina E."/>
            <person name="Aklujkar M."/>
            <person name="Lovley D."/>
            <person name="Richardson P."/>
        </authorList>
    </citation>
    <scope>NUCLEOTIDE SEQUENCE [LARGE SCALE GENOMIC DNA]</scope>
    <source>
        <strain evidence="6 7">Rf4</strain>
    </source>
</reference>
<dbReference type="RefSeq" id="WP_011939925.1">
    <property type="nucleotide sequence ID" value="NC_009483.1"/>
</dbReference>